<feature type="domain" description="EMC1 first beta-propeller" evidence="13">
    <location>
        <begin position="30"/>
        <end position="444"/>
    </location>
</feature>
<keyword evidence="5" id="KW-0812">Transmembrane</keyword>
<dbReference type="PANTHER" id="PTHR21573">
    <property type="entry name" value="ER MEMBRANE PROTEIN COMPLEX SUBUNIT 1"/>
    <property type="match status" value="1"/>
</dbReference>
<evidence type="ECO:0000259" key="13">
    <source>
        <dbReference type="Pfam" id="PF25293"/>
    </source>
</evidence>
<comment type="similarity">
    <text evidence="2">Belongs to the EMC1 family.</text>
</comment>
<dbReference type="GO" id="GO:0034975">
    <property type="term" value="P:protein folding in endoplasmic reticulum"/>
    <property type="evidence" value="ECO:0007669"/>
    <property type="project" value="TreeGrafter"/>
</dbReference>
<feature type="signal peptide" evidence="11">
    <location>
        <begin position="1"/>
        <end position="30"/>
    </location>
</feature>
<dbReference type="InterPro" id="IPR058545">
    <property type="entry name" value="Beta-prop_EMC1_1st"/>
</dbReference>
<dbReference type="EMBL" id="KV427613">
    <property type="protein sequence ID" value="KZT08987.1"/>
    <property type="molecule type" value="Genomic_DNA"/>
</dbReference>
<keyword evidence="7" id="KW-0256">Endoplasmic reticulum</keyword>
<feature type="domain" description="ER membrane protein complex subunit 1 C-terminal" evidence="12">
    <location>
        <begin position="800"/>
        <end position="1016"/>
    </location>
</feature>
<evidence type="ECO:0000256" key="7">
    <source>
        <dbReference type="ARBA" id="ARBA00022824"/>
    </source>
</evidence>
<keyword evidence="9" id="KW-0472">Membrane</keyword>
<organism evidence="14 15">
    <name type="scientific">Laetiporus sulphureus 93-53</name>
    <dbReference type="NCBI Taxonomy" id="1314785"/>
    <lineage>
        <taxon>Eukaryota</taxon>
        <taxon>Fungi</taxon>
        <taxon>Dikarya</taxon>
        <taxon>Basidiomycota</taxon>
        <taxon>Agaricomycotina</taxon>
        <taxon>Agaricomycetes</taxon>
        <taxon>Polyporales</taxon>
        <taxon>Laetiporus</taxon>
    </lineage>
</organism>
<evidence type="ECO:0000256" key="8">
    <source>
        <dbReference type="ARBA" id="ARBA00022989"/>
    </source>
</evidence>
<keyword evidence="15" id="KW-1185">Reference proteome</keyword>
<evidence type="ECO:0000256" key="1">
    <source>
        <dbReference type="ARBA" id="ARBA00004115"/>
    </source>
</evidence>
<evidence type="ECO:0000313" key="14">
    <source>
        <dbReference type="EMBL" id="KZT08987.1"/>
    </source>
</evidence>
<dbReference type="GO" id="GO:0072546">
    <property type="term" value="C:EMC complex"/>
    <property type="evidence" value="ECO:0007669"/>
    <property type="project" value="InterPro"/>
</dbReference>
<dbReference type="InterPro" id="IPR018391">
    <property type="entry name" value="PQQ_b-propeller_rpt"/>
</dbReference>
<dbReference type="GeneID" id="63822626"/>
<dbReference type="PANTHER" id="PTHR21573:SF0">
    <property type="entry name" value="ER MEMBRANE PROTEIN COMPLEX SUBUNIT 1"/>
    <property type="match status" value="1"/>
</dbReference>
<dbReference type="SMART" id="SM00564">
    <property type="entry name" value="PQQ"/>
    <property type="match status" value="3"/>
</dbReference>
<evidence type="ECO:0000256" key="4">
    <source>
        <dbReference type="ARBA" id="ARBA00020824"/>
    </source>
</evidence>
<dbReference type="Gene3D" id="2.130.10.10">
    <property type="entry name" value="YVTN repeat-like/Quinoprotein amine dehydrogenase"/>
    <property type="match status" value="1"/>
</dbReference>
<evidence type="ECO:0000256" key="2">
    <source>
        <dbReference type="ARBA" id="ARBA00007904"/>
    </source>
</evidence>
<dbReference type="AlphaFoldDB" id="A0A165FHP9"/>
<proteinExistence type="inferred from homology"/>
<feature type="chain" id="PRO_5007857782" description="ER membrane protein complex subunit 1" evidence="11">
    <location>
        <begin position="31"/>
        <end position="1019"/>
    </location>
</feature>
<dbReference type="InterPro" id="IPR026895">
    <property type="entry name" value="EMC1"/>
</dbReference>
<comment type="subunit">
    <text evidence="3">Component of the ER membrane protein complex (EMC).</text>
</comment>
<evidence type="ECO:0000256" key="3">
    <source>
        <dbReference type="ARBA" id="ARBA00011276"/>
    </source>
</evidence>
<dbReference type="Pfam" id="PF25293">
    <property type="entry name" value="Beta-prop_EMC1_N"/>
    <property type="match status" value="1"/>
</dbReference>
<protein>
    <recommendedName>
        <fullName evidence="4">ER membrane protein complex subunit 1</fullName>
    </recommendedName>
</protein>
<dbReference type="SUPFAM" id="SSF50998">
    <property type="entry name" value="Quinoprotein alcohol dehydrogenase-like"/>
    <property type="match status" value="2"/>
</dbReference>
<evidence type="ECO:0000313" key="15">
    <source>
        <dbReference type="Proteomes" id="UP000076871"/>
    </source>
</evidence>
<dbReference type="RefSeq" id="XP_040766727.1">
    <property type="nucleotide sequence ID" value="XM_040905596.1"/>
</dbReference>
<evidence type="ECO:0000256" key="10">
    <source>
        <dbReference type="ARBA" id="ARBA00023180"/>
    </source>
</evidence>
<accession>A0A165FHP9</accession>
<keyword evidence="8" id="KW-1133">Transmembrane helix</keyword>
<sequence length="1019" mass="112738">MTRRANYWLTALFHLLAFSLLKHLLAPSWALHASEAGVVDWHKPLIGIPLTSAPSAAPSFFRLEKSDRTTHSLIITATASNVLAALDPLDGSIAWRYKFDEDEDVLAYRGENDVVAAVSGSGGAMLRLFNASNGHLLLEKRLHKPEAGRLFEPETLATAIAFDVNDVFVLSNAYILRRIDGKTGDVVWSWMSPDQSSLVAYSRIVATPSIIYIIGLAKSFASYTIHVTALSSSTGEVIASVPIPSSVHNGLTDFFAISSGTESRVIWLEAGVIKSLSFMPELKEKPRDMSRTLYKSIKEIALSAHGLFIAIKETESASIIRLDKKGLQEIWEFTDSSPSKEYTDSQYTGGLDKNGRPYVARVYWSHTLKVASAHVYAPHLAEGKGLVSGYTFPFETDQHGVITHVAVDLANPEEFKVIARLAVTTSTGAVQLWHHDQLQWIREEGLADIKVAELVELPERKAIAAHIREENETFVDRLIRQLSEAQDFPEYAVNFARRFVTGSYASVSSSVAPLANASEPLSRDTFGFRKVIIAATPYGKLYGIDSANGEILWSRIFGLGWATQIGGQIIPVKMFTTRTVNDGDTPQVVLITQRKASNSLVDTVLFHVDALTGEDIRGLSPAPGVLQGFDAIAGPLVEAFMLRAGSKRIIALLDEFVQVRLYPSTEESAEALKEMLPHLHIPLRTGTPGQRIITGHQLSPEPEFTGFHIAYPTWTLMLPNNEEILSIIPRTPDTVASLGKVLGNRTTLYKYLNPNMMTVATRSTDRQERRCSIYVVDGAKGTVLYHVVIPATDDVKVAFAENWLVYEYYDGDIAGVDAAKSYHLVSVELYEGHGADDKRRSSDLSSLSADTIAITAFEQAYVLPHGIRTISTTSTTYGITMKDIIVANENNQIQSFPRRALDPRRPKHKPTNQELEEMLVQYDALLPDDPKHVLSHNYEVMGTKRIITSPALLESTSLVFTYGQDLFFTRVAPSNTFDVLSENFNKAQLVLTVAGLAFAIAVAKPMVRRKRLREKWYDQ</sequence>
<dbReference type="Proteomes" id="UP000076871">
    <property type="component" value="Unassembled WGS sequence"/>
</dbReference>
<keyword evidence="10" id="KW-0325">Glycoprotein</keyword>
<evidence type="ECO:0000256" key="11">
    <source>
        <dbReference type="SAM" id="SignalP"/>
    </source>
</evidence>
<gene>
    <name evidence="14" type="ORF">LAESUDRAFT_675533</name>
</gene>
<reference evidence="14 15" key="1">
    <citation type="journal article" date="2016" name="Mol. Biol. Evol.">
        <title>Comparative Genomics of Early-Diverging Mushroom-Forming Fungi Provides Insights into the Origins of Lignocellulose Decay Capabilities.</title>
        <authorList>
            <person name="Nagy L.G."/>
            <person name="Riley R."/>
            <person name="Tritt A."/>
            <person name="Adam C."/>
            <person name="Daum C."/>
            <person name="Floudas D."/>
            <person name="Sun H."/>
            <person name="Yadav J.S."/>
            <person name="Pangilinan J."/>
            <person name="Larsson K.H."/>
            <person name="Matsuura K."/>
            <person name="Barry K."/>
            <person name="Labutti K."/>
            <person name="Kuo R."/>
            <person name="Ohm R.A."/>
            <person name="Bhattacharya S.S."/>
            <person name="Shirouzu T."/>
            <person name="Yoshinaga Y."/>
            <person name="Martin F.M."/>
            <person name="Grigoriev I.V."/>
            <person name="Hibbett D.S."/>
        </authorList>
    </citation>
    <scope>NUCLEOTIDE SEQUENCE [LARGE SCALE GENOMIC DNA]</scope>
    <source>
        <strain evidence="14 15">93-53</strain>
    </source>
</reference>
<evidence type="ECO:0000256" key="6">
    <source>
        <dbReference type="ARBA" id="ARBA00022729"/>
    </source>
</evidence>
<dbReference type="Pfam" id="PF07774">
    <property type="entry name" value="EMC1_C"/>
    <property type="match status" value="1"/>
</dbReference>
<dbReference type="InParanoid" id="A0A165FHP9"/>
<dbReference type="STRING" id="1314785.A0A165FHP9"/>
<name>A0A165FHP9_9APHY</name>
<dbReference type="OrthoDB" id="28092at2759"/>
<dbReference type="InterPro" id="IPR011678">
    <property type="entry name" value="EMC1_C"/>
</dbReference>
<comment type="subcellular location">
    <subcellularLocation>
        <location evidence="1">Endoplasmic reticulum membrane</location>
        <topology evidence="1">Single-pass type I membrane protein</topology>
    </subcellularLocation>
</comment>
<evidence type="ECO:0000256" key="9">
    <source>
        <dbReference type="ARBA" id="ARBA00023136"/>
    </source>
</evidence>
<evidence type="ECO:0000259" key="12">
    <source>
        <dbReference type="Pfam" id="PF07774"/>
    </source>
</evidence>
<dbReference type="InterPro" id="IPR015943">
    <property type="entry name" value="WD40/YVTN_repeat-like_dom_sf"/>
</dbReference>
<evidence type="ECO:0000256" key="5">
    <source>
        <dbReference type="ARBA" id="ARBA00022692"/>
    </source>
</evidence>
<dbReference type="InterPro" id="IPR011047">
    <property type="entry name" value="Quinoprotein_ADH-like_sf"/>
</dbReference>
<keyword evidence="6 11" id="KW-0732">Signal</keyword>